<dbReference type="InterPro" id="IPR057739">
    <property type="entry name" value="Glyco_hydro_29_N"/>
</dbReference>
<dbReference type="AlphaFoldDB" id="A0A6C2UWD0"/>
<evidence type="ECO:0000256" key="3">
    <source>
        <dbReference type="ARBA" id="ARBA00012662"/>
    </source>
</evidence>
<dbReference type="Gene3D" id="2.60.40.1180">
    <property type="entry name" value="Golgi alpha-mannosidase II"/>
    <property type="match status" value="1"/>
</dbReference>
<keyword evidence="4" id="KW-0732">Signal</keyword>
<reference evidence="9 10" key="1">
    <citation type="submission" date="2019-04" db="EMBL/GenBank/DDBJ databases">
        <authorList>
            <person name="Van Vliet M D."/>
        </authorList>
    </citation>
    <scope>NUCLEOTIDE SEQUENCE [LARGE SCALE GENOMIC DNA]</scope>
    <source>
        <strain evidence="9 10">F21</strain>
    </source>
</reference>
<dbReference type="EC" id="3.2.1.51" evidence="3"/>
<sequence>MKNKQVFILILVIAFGWSAFGETPEQRDERMEWWREARFGMFIHWGVYSIPAGEWKGEPVKGISEWIQSKGEIPAADYAVLKDQFNPVQYDADEWVRLAKNAGMKYIVITSKHHDGFCLWDSAQTDWDIASTPYKKDLLKPLAEACEKYGVKLCFYHSIMDWKHPDYGLKKPWRGNADNPNPDMDAYTAYMKAQLKELLSNYGNIGVLWFDGEWEKAWTHERSEDLDDYLRAINPSLIINNRVDVGRQGYKGMNKEGDFRGDFGTPEQEIPHTGFPGVDWESCMTMNTSWGYKKSDDQWKSTDALIRNLVDIASKGGNYLLNVGPTAEGLIPAPSVERLQEMGAWMAVNGESIHGTSASTLPELDWGRCTIKRAGKTTTFYLHVFDWPSDGKLVIPGLKPKKAKATMLDGGQKLKGRSTDAGYVIEVDPTAPDVIDSVIVLKVTGT</sequence>
<dbReference type="PANTHER" id="PTHR10030:SF37">
    <property type="entry name" value="ALPHA-L-FUCOSIDASE-RELATED"/>
    <property type="match status" value="1"/>
</dbReference>
<protein>
    <recommendedName>
        <fullName evidence="3">alpha-L-fucosidase</fullName>
        <ecNumber evidence="3">3.2.1.51</ecNumber>
    </recommendedName>
</protein>
<feature type="domain" description="Glycoside hydrolase family 29 N-terminal" evidence="8">
    <location>
        <begin position="25"/>
        <end position="351"/>
    </location>
</feature>
<evidence type="ECO:0000256" key="2">
    <source>
        <dbReference type="ARBA" id="ARBA00007951"/>
    </source>
</evidence>
<dbReference type="InterPro" id="IPR000933">
    <property type="entry name" value="Glyco_hydro_29"/>
</dbReference>
<evidence type="ECO:0000313" key="10">
    <source>
        <dbReference type="Proteomes" id="UP000346198"/>
    </source>
</evidence>
<dbReference type="SUPFAM" id="SSF51445">
    <property type="entry name" value="(Trans)glycosidases"/>
    <property type="match status" value="1"/>
</dbReference>
<dbReference type="InterPro" id="IPR013780">
    <property type="entry name" value="Glyco_hydro_b"/>
</dbReference>
<dbReference type="EMBL" id="CAAHFH010000003">
    <property type="protein sequence ID" value="VGO23146.1"/>
    <property type="molecule type" value="Genomic_DNA"/>
</dbReference>
<comment type="function">
    <text evidence="1">Alpha-L-fucosidase is responsible for hydrolyzing the alpha-1,6-linked fucose joined to the reducing-end N-acetylglucosamine of the carbohydrate moieties of glycoproteins.</text>
</comment>
<name>A0A6C2UWD0_9BACT</name>
<evidence type="ECO:0000256" key="5">
    <source>
        <dbReference type="ARBA" id="ARBA00022801"/>
    </source>
</evidence>
<accession>A0A6C2UWD0</accession>
<dbReference type="PIRSF" id="PIRSF001092">
    <property type="entry name" value="Alpha-L-fucosidase"/>
    <property type="match status" value="1"/>
</dbReference>
<dbReference type="GO" id="GO:0016139">
    <property type="term" value="P:glycoside catabolic process"/>
    <property type="evidence" value="ECO:0007669"/>
    <property type="project" value="TreeGrafter"/>
</dbReference>
<keyword evidence="5" id="KW-0378">Hydrolase</keyword>
<evidence type="ECO:0000256" key="7">
    <source>
        <dbReference type="PIRSR" id="PIRSR001092-1"/>
    </source>
</evidence>
<dbReference type="RefSeq" id="WP_136065265.1">
    <property type="nucleotide sequence ID" value="NZ_CAAHFH010000003.1"/>
</dbReference>
<dbReference type="GO" id="GO:0006004">
    <property type="term" value="P:fucose metabolic process"/>
    <property type="evidence" value="ECO:0007669"/>
    <property type="project" value="InterPro"/>
</dbReference>
<evidence type="ECO:0000259" key="8">
    <source>
        <dbReference type="Pfam" id="PF01120"/>
    </source>
</evidence>
<evidence type="ECO:0000256" key="4">
    <source>
        <dbReference type="ARBA" id="ARBA00022729"/>
    </source>
</evidence>
<dbReference type="InterPro" id="IPR016286">
    <property type="entry name" value="FUC_metazoa-typ"/>
</dbReference>
<dbReference type="SMART" id="SM00812">
    <property type="entry name" value="Alpha_L_fucos"/>
    <property type="match status" value="1"/>
</dbReference>
<evidence type="ECO:0000256" key="6">
    <source>
        <dbReference type="ARBA" id="ARBA00023295"/>
    </source>
</evidence>
<feature type="site" description="May be important for catalysis" evidence="7">
    <location>
        <position position="283"/>
    </location>
</feature>
<organism evidence="9 10">
    <name type="scientific">Pontiella sulfatireligans</name>
    <dbReference type="NCBI Taxonomy" id="2750658"/>
    <lineage>
        <taxon>Bacteria</taxon>
        <taxon>Pseudomonadati</taxon>
        <taxon>Kiritimatiellota</taxon>
        <taxon>Kiritimatiellia</taxon>
        <taxon>Kiritimatiellales</taxon>
        <taxon>Pontiellaceae</taxon>
        <taxon>Pontiella</taxon>
    </lineage>
</organism>
<dbReference type="Proteomes" id="UP000346198">
    <property type="component" value="Unassembled WGS sequence"/>
</dbReference>
<evidence type="ECO:0000313" key="9">
    <source>
        <dbReference type="EMBL" id="VGO23146.1"/>
    </source>
</evidence>
<dbReference type="GO" id="GO:0005764">
    <property type="term" value="C:lysosome"/>
    <property type="evidence" value="ECO:0007669"/>
    <property type="project" value="TreeGrafter"/>
</dbReference>
<dbReference type="GO" id="GO:0004560">
    <property type="term" value="F:alpha-L-fucosidase activity"/>
    <property type="evidence" value="ECO:0007669"/>
    <property type="project" value="InterPro"/>
</dbReference>
<dbReference type="Gene3D" id="3.20.20.80">
    <property type="entry name" value="Glycosidases"/>
    <property type="match status" value="1"/>
</dbReference>
<gene>
    <name evidence="9" type="ORF">SCARR_05251</name>
</gene>
<dbReference type="PRINTS" id="PR00741">
    <property type="entry name" value="GLHYDRLASE29"/>
</dbReference>
<evidence type="ECO:0000256" key="1">
    <source>
        <dbReference type="ARBA" id="ARBA00004071"/>
    </source>
</evidence>
<keyword evidence="6" id="KW-0326">Glycosidase</keyword>
<dbReference type="InterPro" id="IPR017853">
    <property type="entry name" value="GH"/>
</dbReference>
<keyword evidence="10" id="KW-1185">Reference proteome</keyword>
<comment type="similarity">
    <text evidence="2">Belongs to the glycosyl hydrolase 29 family.</text>
</comment>
<dbReference type="PANTHER" id="PTHR10030">
    <property type="entry name" value="ALPHA-L-FUCOSIDASE"/>
    <property type="match status" value="1"/>
</dbReference>
<proteinExistence type="inferred from homology"/>
<dbReference type="Pfam" id="PF01120">
    <property type="entry name" value="Alpha_L_fucos"/>
    <property type="match status" value="1"/>
</dbReference>